<evidence type="ECO:0000313" key="3">
    <source>
        <dbReference type="Proteomes" id="UP000018217"/>
    </source>
</evidence>
<dbReference type="EMBL" id="CAHS01000006">
    <property type="protein sequence ID" value="CCG85850.1"/>
    <property type="molecule type" value="Genomic_DNA"/>
</dbReference>
<dbReference type="STRING" id="1161919.EPIR_0485"/>
<dbReference type="Proteomes" id="UP000018217">
    <property type="component" value="Unassembled WGS sequence"/>
</dbReference>
<dbReference type="RefSeq" id="WP_023653691.1">
    <property type="nucleotide sequence ID" value="NZ_CAHS01000006.1"/>
</dbReference>
<dbReference type="AlphaFoldDB" id="V5Z3F2"/>
<keyword evidence="1" id="KW-0732">Signal</keyword>
<organism evidence="2 3">
    <name type="scientific">Erwinia piriflorinigrans CFBP 5888</name>
    <dbReference type="NCBI Taxonomy" id="1161919"/>
    <lineage>
        <taxon>Bacteria</taxon>
        <taxon>Pseudomonadati</taxon>
        <taxon>Pseudomonadota</taxon>
        <taxon>Gammaproteobacteria</taxon>
        <taxon>Enterobacterales</taxon>
        <taxon>Erwiniaceae</taxon>
        <taxon>Erwinia</taxon>
    </lineage>
</organism>
<name>V5Z3F2_9GAMM</name>
<evidence type="ECO:0000313" key="2">
    <source>
        <dbReference type="EMBL" id="CCG85850.1"/>
    </source>
</evidence>
<dbReference type="PANTHER" id="PTHR37549">
    <property type="entry name" value="LIPOPROTEIN LPRI"/>
    <property type="match status" value="1"/>
</dbReference>
<evidence type="ECO:0000256" key="1">
    <source>
        <dbReference type="SAM" id="SignalP"/>
    </source>
</evidence>
<gene>
    <name evidence="2" type="ORF">EPIR_0485</name>
</gene>
<reference evidence="2 3" key="1">
    <citation type="journal article" date="2013" name="Syst. Appl. Microbiol.">
        <title>Phylogenetic position and virulence apparatus of the pear flower necrosis pathogen Erwinia piriflorinigrans CFBP 5888T as assessed by comparative genomics.</title>
        <authorList>
            <person name="Smits T.H."/>
            <person name="Rezzonico F."/>
            <person name="Lopez M.M."/>
            <person name="Blom J."/>
            <person name="Goesmann A."/>
            <person name="Frey J.E."/>
            <person name="Duffy B."/>
        </authorList>
    </citation>
    <scope>NUCLEOTIDE SEQUENCE [LARGE SCALE GENOMIC DNA]</scope>
    <source>
        <strain evidence="3">CFBP5888</strain>
    </source>
</reference>
<accession>V5Z3F2</accession>
<sequence length="331" mass="36646">MTLKKILPLLLFSWLIAATNPASALDCGRTVNTAEYTVCTHPQLLWLDRLFNDAFHQRMTEDPHHAALWVAPQRQGSPWCSNTSCLRGAYLRKIGQLYGADRPYDWQGTWWNSTARAGNSGHILINKYDGQHFHMDASVKGGANRAVFAGDVRLYTGVGFTDNIKWGGDCAIVLVPLADGRLKVSSDSAGSCSLLLPGEMAIDGIYVKSQTDPRPPATLFSIGIFPDRATDDKFRQLVGADYQQYVDTATDFARGKDLDNIGATVMVLWVKGLANQKAAMIMTSPQGKIWALRLEPAGEGKRVKLHYVTTENDKKTLPKTLANWQARFTDR</sequence>
<dbReference type="GO" id="GO:0005576">
    <property type="term" value="C:extracellular region"/>
    <property type="evidence" value="ECO:0007669"/>
    <property type="project" value="TreeGrafter"/>
</dbReference>
<dbReference type="OrthoDB" id="6608320at2"/>
<dbReference type="PANTHER" id="PTHR37549:SF1">
    <property type="entry name" value="LIPOPROTEIN LPRI"/>
    <property type="match status" value="1"/>
</dbReference>
<feature type="signal peptide" evidence="1">
    <location>
        <begin position="1"/>
        <end position="24"/>
    </location>
</feature>
<protein>
    <submittedName>
        <fullName evidence="2">Uncharacterized protein</fullName>
    </submittedName>
</protein>
<dbReference type="InterPro" id="IPR052755">
    <property type="entry name" value="Lysozyme_Inhibitor_LprI"/>
</dbReference>
<keyword evidence="3" id="KW-1185">Reference proteome</keyword>
<feature type="chain" id="PRO_5004743219" evidence="1">
    <location>
        <begin position="25"/>
        <end position="331"/>
    </location>
</feature>
<comment type="caution">
    <text evidence="2">The sequence shown here is derived from an EMBL/GenBank/DDBJ whole genome shotgun (WGS) entry which is preliminary data.</text>
</comment>
<proteinExistence type="predicted"/>